<sequence length="387" mass="44471">MKYDAIVIGAGFSGAVMAERLANQGGKRVLVLEQRNHIGGNCYDYRNEHGIIVHQYGPHLFHTNKPEVWAYLSQFTQWHEYEHKVLSRVDGKLVPLPFNLNTLDALYPKSEAEHLAEVLLSEYGEGAKVPILDLRKSQNPALQQLADVVYNKFFVNYTAKQWGCRPEAISPAVTSRVPVVVSRDDRYFHDTWQAIPAEGYMALFKKLLSHSLITVELGVDATQRVRLNKNDFSVTVDAQPFSGDIIFTGQLDALFNHEHGELPYRSLQFDYETLPTSEFQPATTVNYPNEEAFTRITEFKHILPCASDHTTIVREYPQDYDRHDPKRNVPYYPVFTDSNEQAYEAYRNRIQQYQQVVVLGRLADYKYYNMDDAVANALTLFNQRYGT</sequence>
<dbReference type="SUPFAM" id="SSF51971">
    <property type="entry name" value="Nucleotide-binding domain"/>
    <property type="match status" value="1"/>
</dbReference>
<dbReference type="RefSeq" id="WP_015066471.1">
    <property type="nucleotide sequence ID" value="NZ_CAXGIV010000018.1"/>
</dbReference>
<evidence type="ECO:0000256" key="3">
    <source>
        <dbReference type="ARBA" id="ARBA00022630"/>
    </source>
</evidence>
<name>A0AAC8XHW4_9ALTE</name>
<reference evidence="7 8" key="1">
    <citation type="submission" date="2015-12" db="EMBL/GenBank/DDBJ databases">
        <title>Intraspecies pangenome expansion in the marine bacterium Alteromonas.</title>
        <authorList>
            <person name="Lopez-Perez M."/>
            <person name="Rodriguez-Valera F."/>
        </authorList>
    </citation>
    <scope>NUCLEOTIDE SEQUENCE [LARGE SCALE GENOMIC DNA]</scope>
    <source>
        <strain evidence="7 8">UM8</strain>
    </source>
</reference>
<organism evidence="7 8">
    <name type="scientific">Alteromonas mediterranea</name>
    <dbReference type="NCBI Taxonomy" id="314275"/>
    <lineage>
        <taxon>Bacteria</taxon>
        <taxon>Pseudomonadati</taxon>
        <taxon>Pseudomonadota</taxon>
        <taxon>Gammaproteobacteria</taxon>
        <taxon>Alteromonadales</taxon>
        <taxon>Alteromonadaceae</taxon>
        <taxon>Alteromonas/Salinimonas group</taxon>
        <taxon>Alteromonas</taxon>
    </lineage>
</organism>
<dbReference type="InterPro" id="IPR015899">
    <property type="entry name" value="UDP-GalPyranose_mutase_C"/>
</dbReference>
<evidence type="ECO:0000256" key="1">
    <source>
        <dbReference type="ARBA" id="ARBA00001974"/>
    </source>
</evidence>
<evidence type="ECO:0000256" key="2">
    <source>
        <dbReference type="ARBA" id="ARBA00009321"/>
    </source>
</evidence>
<comment type="similarity">
    <text evidence="2">Belongs to the UDP-galactopyranose/dTDP-fucopyranose mutase family.</text>
</comment>
<gene>
    <name evidence="7" type="ORF">AV942_05150</name>
</gene>
<dbReference type="Gene3D" id="3.40.50.720">
    <property type="entry name" value="NAD(P)-binding Rossmann-like Domain"/>
    <property type="match status" value="3"/>
</dbReference>
<proteinExistence type="inferred from homology"/>
<keyword evidence="5" id="KW-0413">Isomerase</keyword>
<evidence type="ECO:0000256" key="5">
    <source>
        <dbReference type="ARBA" id="ARBA00023235"/>
    </source>
</evidence>
<dbReference type="SUPFAM" id="SSF54373">
    <property type="entry name" value="FAD-linked reductases, C-terminal domain"/>
    <property type="match status" value="1"/>
</dbReference>
<dbReference type="GO" id="GO:0050660">
    <property type="term" value="F:flavin adenine dinucleotide binding"/>
    <property type="evidence" value="ECO:0007669"/>
    <property type="project" value="TreeGrafter"/>
</dbReference>
<dbReference type="GO" id="GO:0008767">
    <property type="term" value="F:UDP-galactopyranose mutase activity"/>
    <property type="evidence" value="ECO:0007669"/>
    <property type="project" value="InterPro"/>
</dbReference>
<dbReference type="Proteomes" id="UP000061468">
    <property type="component" value="Chromosome"/>
</dbReference>
<dbReference type="AlphaFoldDB" id="A0AAC8XHW4"/>
<dbReference type="Pfam" id="PF03275">
    <property type="entry name" value="GLF"/>
    <property type="match status" value="1"/>
</dbReference>
<dbReference type="EMBL" id="CP013928">
    <property type="protein sequence ID" value="AMJ77743.1"/>
    <property type="molecule type" value="Genomic_DNA"/>
</dbReference>
<accession>A0AAC8XHW4</accession>
<dbReference type="PANTHER" id="PTHR21197:SF0">
    <property type="entry name" value="UDP-GALACTOPYRANOSE MUTASE"/>
    <property type="match status" value="1"/>
</dbReference>
<evidence type="ECO:0000313" key="8">
    <source>
        <dbReference type="Proteomes" id="UP000061468"/>
    </source>
</evidence>
<dbReference type="GO" id="GO:0005829">
    <property type="term" value="C:cytosol"/>
    <property type="evidence" value="ECO:0007669"/>
    <property type="project" value="TreeGrafter"/>
</dbReference>
<keyword evidence="3" id="KW-0285">Flavoprotein</keyword>
<evidence type="ECO:0000256" key="4">
    <source>
        <dbReference type="ARBA" id="ARBA00022827"/>
    </source>
</evidence>
<dbReference type="InterPro" id="IPR004379">
    <property type="entry name" value="UDP-GALP_mutase"/>
</dbReference>
<dbReference type="Pfam" id="PF13450">
    <property type="entry name" value="NAD_binding_8"/>
    <property type="match status" value="1"/>
</dbReference>
<keyword evidence="4" id="KW-0274">FAD</keyword>
<dbReference type="PANTHER" id="PTHR21197">
    <property type="entry name" value="UDP-GALACTOPYRANOSE MUTASE"/>
    <property type="match status" value="1"/>
</dbReference>
<protein>
    <submittedName>
        <fullName evidence="7">UDP-galactopyranose mutase</fullName>
    </submittedName>
</protein>
<dbReference type="NCBIfam" id="TIGR00031">
    <property type="entry name" value="UDP-GALP_mutase"/>
    <property type="match status" value="1"/>
</dbReference>
<evidence type="ECO:0000259" key="6">
    <source>
        <dbReference type="Pfam" id="PF03275"/>
    </source>
</evidence>
<evidence type="ECO:0000313" key="7">
    <source>
        <dbReference type="EMBL" id="AMJ77743.1"/>
    </source>
</evidence>
<comment type="cofactor">
    <cofactor evidence="1">
        <name>FAD</name>
        <dbReference type="ChEBI" id="CHEBI:57692"/>
    </cofactor>
</comment>
<feature type="domain" description="UDP-galactopyranose mutase C-terminal" evidence="6">
    <location>
        <begin position="152"/>
        <end position="367"/>
    </location>
</feature>